<feature type="non-terminal residue" evidence="2">
    <location>
        <position position="122"/>
    </location>
</feature>
<gene>
    <name evidence="2" type="ORF">AVDCRST_MAG91-10</name>
</gene>
<proteinExistence type="predicted"/>
<feature type="compositionally biased region" description="Pro residues" evidence="1">
    <location>
        <begin position="89"/>
        <end position="98"/>
    </location>
</feature>
<feature type="compositionally biased region" description="Basic and acidic residues" evidence="1">
    <location>
        <begin position="47"/>
        <end position="58"/>
    </location>
</feature>
<feature type="region of interest" description="Disordered" evidence="1">
    <location>
        <begin position="1"/>
        <end position="122"/>
    </location>
</feature>
<sequence>GPHRWRQHSDQQARRDRASVHPRHRPAPRQGHHRPRGHRGKPSRQPADGRGDPADPRSHRPRLHRRGRPAPRDLRQHQAPDGPGLLPRPASPQGPARPRPAHPHQCADPQGPGQADRRQEEV</sequence>
<accession>A0A6J4RTX2</accession>
<feature type="non-terminal residue" evidence="2">
    <location>
        <position position="1"/>
    </location>
</feature>
<dbReference type="EMBL" id="CADCVX010000002">
    <property type="protein sequence ID" value="CAA9480895.1"/>
    <property type="molecule type" value="Genomic_DNA"/>
</dbReference>
<reference evidence="2" key="1">
    <citation type="submission" date="2020-02" db="EMBL/GenBank/DDBJ databases">
        <authorList>
            <person name="Meier V. D."/>
        </authorList>
    </citation>
    <scope>NUCLEOTIDE SEQUENCE</scope>
    <source>
        <strain evidence="2">AVDCRST_MAG91</strain>
    </source>
</reference>
<dbReference type="GO" id="GO:0005840">
    <property type="term" value="C:ribosome"/>
    <property type="evidence" value="ECO:0007669"/>
    <property type="project" value="UniProtKB-KW"/>
</dbReference>
<name>A0A6J4RTX2_9SPHN</name>
<feature type="compositionally biased region" description="Basic residues" evidence="1">
    <location>
        <begin position="20"/>
        <end position="42"/>
    </location>
</feature>
<organism evidence="2">
    <name type="scientific">uncultured Sphingomonadaceae bacterium</name>
    <dbReference type="NCBI Taxonomy" id="169976"/>
    <lineage>
        <taxon>Bacteria</taxon>
        <taxon>Pseudomonadati</taxon>
        <taxon>Pseudomonadota</taxon>
        <taxon>Alphaproteobacteria</taxon>
        <taxon>Sphingomonadales</taxon>
        <taxon>Sphingomonadaceae</taxon>
        <taxon>environmental samples</taxon>
    </lineage>
</organism>
<feature type="compositionally biased region" description="Basic and acidic residues" evidence="1">
    <location>
        <begin position="7"/>
        <end position="19"/>
    </location>
</feature>
<keyword evidence="2" id="KW-0687">Ribonucleoprotein</keyword>
<evidence type="ECO:0000256" key="1">
    <source>
        <dbReference type="SAM" id="MobiDB-lite"/>
    </source>
</evidence>
<feature type="compositionally biased region" description="Basic residues" evidence="1">
    <location>
        <begin position="59"/>
        <end position="69"/>
    </location>
</feature>
<keyword evidence="2" id="KW-0689">Ribosomal protein</keyword>
<protein>
    <submittedName>
        <fullName evidence="2">SSU ribosomal protein S13p (S18e)</fullName>
    </submittedName>
</protein>
<dbReference type="AlphaFoldDB" id="A0A6J4RTX2"/>
<evidence type="ECO:0000313" key="2">
    <source>
        <dbReference type="EMBL" id="CAA9480895.1"/>
    </source>
</evidence>